<dbReference type="AlphaFoldDB" id="X0YG82"/>
<name>X0YG82_9ZZZZ</name>
<organism evidence="1">
    <name type="scientific">marine sediment metagenome</name>
    <dbReference type="NCBI Taxonomy" id="412755"/>
    <lineage>
        <taxon>unclassified sequences</taxon>
        <taxon>metagenomes</taxon>
        <taxon>ecological metagenomes</taxon>
    </lineage>
</organism>
<protein>
    <submittedName>
        <fullName evidence="1">Uncharacterized protein</fullName>
    </submittedName>
</protein>
<reference evidence="1" key="1">
    <citation type="journal article" date="2014" name="Front. Microbiol.">
        <title>High frequency of phylogenetically diverse reductive dehalogenase-homologous genes in deep subseafloor sedimentary metagenomes.</title>
        <authorList>
            <person name="Kawai M."/>
            <person name="Futagami T."/>
            <person name="Toyoda A."/>
            <person name="Takaki Y."/>
            <person name="Nishi S."/>
            <person name="Hori S."/>
            <person name="Arai W."/>
            <person name="Tsubouchi T."/>
            <person name="Morono Y."/>
            <person name="Uchiyama I."/>
            <person name="Ito T."/>
            <person name="Fujiyama A."/>
            <person name="Inagaki F."/>
            <person name="Takami H."/>
        </authorList>
    </citation>
    <scope>NUCLEOTIDE SEQUENCE</scope>
    <source>
        <strain evidence="1">Expedition CK06-06</strain>
    </source>
</reference>
<comment type="caution">
    <text evidence="1">The sequence shown here is derived from an EMBL/GenBank/DDBJ whole genome shotgun (WGS) entry which is preliminary data.</text>
</comment>
<evidence type="ECO:0000313" key="1">
    <source>
        <dbReference type="EMBL" id="GAG47633.1"/>
    </source>
</evidence>
<proteinExistence type="predicted"/>
<accession>X0YG82</accession>
<sequence length="65" mass="7555">MKCKKCGYDDCENGLGKSFPIIKFEFNKGIKRIMFNLIKKNIKVEYINICDDSDINLYGITRSVK</sequence>
<gene>
    <name evidence="1" type="ORF">S01H1_75185</name>
</gene>
<dbReference type="EMBL" id="BARS01050349">
    <property type="protein sequence ID" value="GAG47633.1"/>
    <property type="molecule type" value="Genomic_DNA"/>
</dbReference>